<dbReference type="PROSITE" id="PS50888">
    <property type="entry name" value="BHLH"/>
    <property type="match status" value="1"/>
</dbReference>
<accession>A0A067JYE5</accession>
<feature type="domain" description="BHLH" evidence="6">
    <location>
        <begin position="524"/>
        <end position="573"/>
    </location>
</feature>
<dbReference type="AlphaFoldDB" id="A0A067JYE5"/>
<organism evidence="7 8">
    <name type="scientific">Jatropha curcas</name>
    <name type="common">Barbados nut</name>
    <dbReference type="NCBI Taxonomy" id="180498"/>
    <lineage>
        <taxon>Eukaryota</taxon>
        <taxon>Viridiplantae</taxon>
        <taxon>Streptophyta</taxon>
        <taxon>Embryophyta</taxon>
        <taxon>Tracheophyta</taxon>
        <taxon>Spermatophyta</taxon>
        <taxon>Magnoliopsida</taxon>
        <taxon>eudicotyledons</taxon>
        <taxon>Gunneridae</taxon>
        <taxon>Pentapetalae</taxon>
        <taxon>rosids</taxon>
        <taxon>fabids</taxon>
        <taxon>Malpighiales</taxon>
        <taxon>Euphorbiaceae</taxon>
        <taxon>Crotonoideae</taxon>
        <taxon>Jatropheae</taxon>
        <taxon>Jatropha</taxon>
    </lineage>
</organism>
<evidence type="ECO:0000256" key="1">
    <source>
        <dbReference type="ARBA" id="ARBA00004123"/>
    </source>
</evidence>
<dbReference type="InterPro" id="IPR025610">
    <property type="entry name" value="MYC/MYB_N"/>
</dbReference>
<feature type="region of interest" description="Disordered" evidence="5">
    <location>
        <begin position="501"/>
        <end position="537"/>
    </location>
</feature>
<dbReference type="GO" id="GO:0003700">
    <property type="term" value="F:DNA-binding transcription factor activity"/>
    <property type="evidence" value="ECO:0007669"/>
    <property type="project" value="InterPro"/>
</dbReference>
<keyword evidence="8" id="KW-1185">Reference proteome</keyword>
<dbReference type="InterPro" id="IPR011598">
    <property type="entry name" value="bHLH_dom"/>
</dbReference>
<evidence type="ECO:0000256" key="2">
    <source>
        <dbReference type="ARBA" id="ARBA00023015"/>
    </source>
</evidence>
<reference evidence="7 8" key="1">
    <citation type="journal article" date="2014" name="PLoS ONE">
        <title>Global Analysis of Gene Expression Profiles in Physic Nut (Jatropha curcas L.) Seedlings Exposed to Salt Stress.</title>
        <authorList>
            <person name="Zhang L."/>
            <person name="Zhang C."/>
            <person name="Wu P."/>
            <person name="Chen Y."/>
            <person name="Li M."/>
            <person name="Jiang H."/>
            <person name="Wu G."/>
        </authorList>
    </citation>
    <scope>NUCLEOTIDE SEQUENCE [LARGE SCALE GENOMIC DNA]</scope>
    <source>
        <strain evidence="8">cv. GZQX0401</strain>
        <tissue evidence="7">Young leaves</tissue>
    </source>
</reference>
<dbReference type="InterPro" id="IPR036638">
    <property type="entry name" value="HLH_DNA-bd_sf"/>
</dbReference>
<evidence type="ECO:0000313" key="7">
    <source>
        <dbReference type="EMBL" id="KDP24564.1"/>
    </source>
</evidence>
<dbReference type="KEGG" id="jcu:105646707"/>
<evidence type="ECO:0000259" key="6">
    <source>
        <dbReference type="PROSITE" id="PS50888"/>
    </source>
</evidence>
<dbReference type="InterPro" id="IPR043561">
    <property type="entry name" value="LHW-like"/>
</dbReference>
<dbReference type="EMBL" id="KK915111">
    <property type="protein sequence ID" value="KDP24564.1"/>
    <property type="molecule type" value="Genomic_DNA"/>
</dbReference>
<dbReference type="GO" id="GO:0005634">
    <property type="term" value="C:nucleus"/>
    <property type="evidence" value="ECO:0007669"/>
    <property type="project" value="UniProtKB-SubCell"/>
</dbReference>
<feature type="region of interest" description="Disordered" evidence="5">
    <location>
        <begin position="431"/>
        <end position="453"/>
    </location>
</feature>
<keyword evidence="2" id="KW-0805">Transcription regulation</keyword>
<name>A0A067JYE5_JATCU</name>
<dbReference type="SUPFAM" id="SSF47459">
    <property type="entry name" value="HLH, helix-loop-helix DNA-binding domain"/>
    <property type="match status" value="1"/>
</dbReference>
<keyword evidence="4" id="KW-0539">Nucleus</keyword>
<dbReference type="GO" id="GO:0046983">
    <property type="term" value="F:protein dimerization activity"/>
    <property type="evidence" value="ECO:0007669"/>
    <property type="project" value="InterPro"/>
</dbReference>
<gene>
    <name evidence="7" type="ORF">JCGZ_25128</name>
</gene>
<dbReference type="PANTHER" id="PTHR46196:SF3">
    <property type="entry name" value="TRANSCRIPTION FACTOR LHW-LIKE ISOFORM X1"/>
    <property type="match status" value="1"/>
</dbReference>
<sequence>MGTTALRQLLKSLCNNSVWNYAVLWNLSHGSQRILTWEDGHFNPPNSREVAECITDDAAYYKDAKDIFSRQFERNTSSGSSEEYRVGHVVANMMHLQYAMGEGVVGKVAFSGDPCWVCLNNLFTNRARLIPECPEEWLLQFASGIQTILLVPVLPHRVLQLGSLEEVAEDINIIEYVKDRFNGLHSVSGNGGAFSIKKEFEAQLISPPISSAVGYLNATTAYSSVKTGGLLIPVNNVELNSDNPSIGSQVLPLISIQEAFMPAREDLPEAFKYETENKIVMSPISLTEISTSSMLLDAIQLEMVESKLLELSLEELQAYSDTFGEPFPDIMNSFPASEMTGEPSGGNLPTIMDNIDVSNFLKFPEDCELHKALGQSFRKQTEKLWDTSFMVEDTLTCSKNHSGRTEPSLFTREGDGGNLLEAVVANAYNGSHDTSNRSNSCKSSASFSGDFAASPKPQNQYNTIALVSNGSIPFPSACISEDKNADGTSSTLGKMMNTNSIQEQQQRVCDDRQLQKGNKVKRRARPGDQHRPRPRDRQLIQDRVKELRELVPNSGKCSIDSLLDRTIKHMLYLRNVTDQAEKLKQCVHQELAGCKNWSSSKTKQTNEKGTSWAFELGNEIQMCPILVEDLAFPGHMLIEMLCNENGLFLEIAQVIRGLDLTILKGVLENRSNDTWARFIVGTSKGFHRLDIFWPLMQLLQQRKRNPISSKI</sequence>
<feature type="compositionally biased region" description="Low complexity" evidence="5">
    <location>
        <begin position="436"/>
        <end position="453"/>
    </location>
</feature>
<dbReference type="Proteomes" id="UP000027138">
    <property type="component" value="Unassembled WGS sequence"/>
</dbReference>
<dbReference type="OrthoDB" id="778365at2759"/>
<dbReference type="STRING" id="180498.A0A067JYE5"/>
<evidence type="ECO:0000313" key="8">
    <source>
        <dbReference type="Proteomes" id="UP000027138"/>
    </source>
</evidence>
<comment type="subcellular location">
    <subcellularLocation>
        <location evidence="1">Nucleus</location>
    </subcellularLocation>
</comment>
<protein>
    <recommendedName>
        <fullName evidence="6">BHLH domain-containing protein</fullName>
    </recommendedName>
</protein>
<evidence type="ECO:0000256" key="5">
    <source>
        <dbReference type="SAM" id="MobiDB-lite"/>
    </source>
</evidence>
<proteinExistence type="predicted"/>
<evidence type="ECO:0000256" key="3">
    <source>
        <dbReference type="ARBA" id="ARBA00023163"/>
    </source>
</evidence>
<evidence type="ECO:0000256" key="4">
    <source>
        <dbReference type="ARBA" id="ARBA00023242"/>
    </source>
</evidence>
<dbReference type="PANTHER" id="PTHR46196">
    <property type="entry name" value="TRANSCRIPTION FACTOR BHLH155-LIKE ISOFORM X1-RELATED"/>
    <property type="match status" value="1"/>
</dbReference>
<dbReference type="Pfam" id="PF14215">
    <property type="entry name" value="bHLH-MYC_N"/>
    <property type="match status" value="1"/>
</dbReference>
<dbReference type="Pfam" id="PF23176">
    <property type="entry name" value="bHLH_LHW"/>
    <property type="match status" value="1"/>
</dbReference>
<keyword evidence="3" id="KW-0804">Transcription</keyword>
<feature type="compositionally biased region" description="Basic and acidic residues" evidence="5">
    <location>
        <begin position="525"/>
        <end position="537"/>
    </location>
</feature>